<dbReference type="EMBL" id="JAGKQM010000013">
    <property type="protein sequence ID" value="KAH0891930.1"/>
    <property type="molecule type" value="Genomic_DNA"/>
</dbReference>
<gene>
    <name evidence="1" type="ORF">HID58_054359</name>
</gene>
<organism evidence="1 2">
    <name type="scientific">Brassica napus</name>
    <name type="common">Rape</name>
    <dbReference type="NCBI Taxonomy" id="3708"/>
    <lineage>
        <taxon>Eukaryota</taxon>
        <taxon>Viridiplantae</taxon>
        <taxon>Streptophyta</taxon>
        <taxon>Embryophyta</taxon>
        <taxon>Tracheophyta</taxon>
        <taxon>Spermatophyta</taxon>
        <taxon>Magnoliopsida</taxon>
        <taxon>eudicotyledons</taxon>
        <taxon>Gunneridae</taxon>
        <taxon>Pentapetalae</taxon>
        <taxon>rosids</taxon>
        <taxon>malvids</taxon>
        <taxon>Brassicales</taxon>
        <taxon>Brassicaceae</taxon>
        <taxon>Brassiceae</taxon>
        <taxon>Brassica</taxon>
    </lineage>
</organism>
<dbReference type="Gene3D" id="2.40.50.140">
    <property type="entry name" value="Nucleic acid-binding proteins"/>
    <property type="match status" value="1"/>
</dbReference>
<accession>A0ABQ8AHB7</accession>
<evidence type="ECO:0000313" key="2">
    <source>
        <dbReference type="Proteomes" id="UP000824890"/>
    </source>
</evidence>
<comment type="caution">
    <text evidence="1">The sequence shown here is derived from an EMBL/GenBank/DDBJ whole genome shotgun (WGS) entry which is preliminary data.</text>
</comment>
<dbReference type="CDD" id="cd04481">
    <property type="entry name" value="RPA1_DBD_B_like"/>
    <property type="match status" value="1"/>
</dbReference>
<dbReference type="SUPFAM" id="SSF50249">
    <property type="entry name" value="Nucleic acid-binding proteins"/>
    <property type="match status" value="1"/>
</dbReference>
<proteinExistence type="predicted"/>
<reference evidence="1 2" key="1">
    <citation type="submission" date="2021-05" db="EMBL/GenBank/DDBJ databases">
        <title>Genome Assembly of Synthetic Allotetraploid Brassica napus Reveals Homoeologous Exchanges between Subgenomes.</title>
        <authorList>
            <person name="Davis J.T."/>
        </authorList>
    </citation>
    <scope>NUCLEOTIDE SEQUENCE [LARGE SCALE GENOMIC DNA]</scope>
    <source>
        <strain evidence="2">cv. Da-Ae</strain>
        <tissue evidence="1">Seedling</tissue>
    </source>
</reference>
<name>A0ABQ8AHB7_BRANA</name>
<protein>
    <submittedName>
        <fullName evidence="1">Uncharacterized protein</fullName>
    </submittedName>
</protein>
<dbReference type="Proteomes" id="UP000824890">
    <property type="component" value="Unassembled WGS sequence"/>
</dbReference>
<keyword evidence="2" id="KW-1185">Reference proteome</keyword>
<dbReference type="InterPro" id="IPR012340">
    <property type="entry name" value="NA-bd_OB-fold"/>
</dbReference>
<evidence type="ECO:0000313" key="1">
    <source>
        <dbReference type="EMBL" id="KAH0891930.1"/>
    </source>
</evidence>
<sequence length="192" mass="21770">MQPAKRLTLRVKEDFFRLEHGATSKTSMLGMQEELIAQQTIPTRLYLIQIQSLVGPMKNFMNDELYLNLSKEITPNLAFDLRHSDSRIPCCIWGNLTDILHSACNQDDGMVTGLLNWFAKLGKFRGELQIYNAFDASQMIINPTIPDAEAFKDMDNGDDTTLMTIAPFDLLPAISQSPSNRLDIAKRKDYKP</sequence>